<dbReference type="AlphaFoldDB" id="A0A1Z4KGS6"/>
<gene>
    <name evidence="2" type="ORF">NIES23_09560</name>
</gene>
<proteinExistence type="predicted"/>
<evidence type="ECO:0000256" key="1">
    <source>
        <dbReference type="SAM" id="Phobius"/>
    </source>
</evidence>
<keyword evidence="1" id="KW-1133">Transmembrane helix</keyword>
<feature type="transmembrane region" description="Helical" evidence="1">
    <location>
        <begin position="6"/>
        <end position="24"/>
    </location>
</feature>
<organism evidence="2 3">
    <name type="scientific">Trichormus variabilis NIES-23</name>
    <dbReference type="NCBI Taxonomy" id="1973479"/>
    <lineage>
        <taxon>Bacteria</taxon>
        <taxon>Bacillati</taxon>
        <taxon>Cyanobacteriota</taxon>
        <taxon>Cyanophyceae</taxon>
        <taxon>Nostocales</taxon>
        <taxon>Nostocaceae</taxon>
        <taxon>Trichormus</taxon>
    </lineage>
</organism>
<reference evidence="2 3" key="1">
    <citation type="submission" date="2017-06" db="EMBL/GenBank/DDBJ databases">
        <title>Genome sequencing of cyanobaciteial culture collection at National Institute for Environmental Studies (NIES).</title>
        <authorList>
            <person name="Hirose Y."/>
            <person name="Shimura Y."/>
            <person name="Fujisawa T."/>
            <person name="Nakamura Y."/>
            <person name="Kawachi M."/>
        </authorList>
    </citation>
    <scope>NUCLEOTIDE SEQUENCE [LARGE SCALE GENOMIC DNA]</scope>
    <source>
        <strain evidence="2 3">NIES-23</strain>
    </source>
</reference>
<keyword evidence="1" id="KW-0472">Membrane</keyword>
<evidence type="ECO:0000313" key="2">
    <source>
        <dbReference type="EMBL" id="BAY68172.1"/>
    </source>
</evidence>
<evidence type="ECO:0000313" key="3">
    <source>
        <dbReference type="Proteomes" id="UP000217507"/>
    </source>
</evidence>
<dbReference type="Proteomes" id="UP000217507">
    <property type="component" value="Chromosome"/>
</dbReference>
<sequence length="106" mass="12498">MAIVVVVFNTAISVILLYIAWRVWQLKRLIAFIADRLIDYERCSHDLLYKAPENIYLGQQNLQNLRLSNQSLQIQIQQVRQILSLLLLGQRTWGRYVRKQVSISEK</sequence>
<name>A0A1Z4KGS6_ANAVA</name>
<dbReference type="EMBL" id="AP018216">
    <property type="protein sequence ID" value="BAY68172.1"/>
    <property type="molecule type" value="Genomic_DNA"/>
</dbReference>
<accession>A0A1Z4KGS6</accession>
<keyword evidence="1" id="KW-0812">Transmembrane</keyword>
<protein>
    <submittedName>
        <fullName evidence="2">Uncharacterized protein</fullName>
    </submittedName>
</protein>